<dbReference type="Pfam" id="PF00255">
    <property type="entry name" value="GSHPx"/>
    <property type="match status" value="1"/>
</dbReference>
<feature type="domain" description="Thioredoxin" evidence="5">
    <location>
        <begin position="1"/>
        <end position="176"/>
    </location>
</feature>
<dbReference type="PROSITE" id="PS51352">
    <property type="entry name" value="THIOREDOXIN_2"/>
    <property type="match status" value="1"/>
</dbReference>
<dbReference type="PRINTS" id="PR01011">
    <property type="entry name" value="GLUTPROXDASE"/>
</dbReference>
<evidence type="ECO:0000256" key="2">
    <source>
        <dbReference type="ARBA" id="ARBA00022559"/>
    </source>
</evidence>
<dbReference type="PROSITE" id="PS00460">
    <property type="entry name" value="GLUTATHIONE_PEROXID_1"/>
    <property type="match status" value="1"/>
</dbReference>
<dbReference type="RefSeq" id="WP_055258934.1">
    <property type="nucleotide sequence ID" value="NZ_BCMV01000037.1"/>
</dbReference>
<dbReference type="InterPro" id="IPR013766">
    <property type="entry name" value="Thioredoxin_domain"/>
</dbReference>
<name>A0ABM9UQE6_SARVE</name>
<organism evidence="6 7">
    <name type="scientific">Sarcina ventriculi</name>
    <name type="common">Clostridium ventriculi</name>
    <dbReference type="NCBI Taxonomy" id="1267"/>
    <lineage>
        <taxon>Bacteria</taxon>
        <taxon>Bacillati</taxon>
        <taxon>Bacillota</taxon>
        <taxon>Clostridia</taxon>
        <taxon>Eubacteriales</taxon>
        <taxon>Clostridiaceae</taxon>
        <taxon>Sarcina</taxon>
    </lineage>
</organism>
<evidence type="ECO:0000313" key="7">
    <source>
        <dbReference type="Proteomes" id="UP000095488"/>
    </source>
</evidence>
<dbReference type="PANTHER" id="PTHR11592">
    <property type="entry name" value="GLUTATHIONE PEROXIDASE"/>
    <property type="match status" value="1"/>
</dbReference>
<dbReference type="PROSITE" id="PS51355">
    <property type="entry name" value="GLUTATHIONE_PEROXID_3"/>
    <property type="match status" value="1"/>
</dbReference>
<evidence type="ECO:0000313" key="6">
    <source>
        <dbReference type="EMBL" id="CUN90319.1"/>
    </source>
</evidence>
<dbReference type="InterPro" id="IPR036249">
    <property type="entry name" value="Thioredoxin-like_sf"/>
</dbReference>
<sequence>MLYDFKVKDIKGNEVSLKKYEGKVLLIVNTATGCGFTPQYEGLQKIYDKYQDKGLEILDFPCNQFFEQAPGSNEEIANFCQLKYNTTFETFAKIDVNGENAHPLYKYLKNEAPKAKEDEASEGLYKMLSERGFNTSGDDIKWNFTKFLVDRNGKVIARFAPTYEPEKLSEQIEKLL</sequence>
<dbReference type="PROSITE" id="PS51257">
    <property type="entry name" value="PROKAR_LIPOPROTEIN"/>
    <property type="match status" value="1"/>
</dbReference>
<dbReference type="GO" id="GO:0004601">
    <property type="term" value="F:peroxidase activity"/>
    <property type="evidence" value="ECO:0007669"/>
    <property type="project" value="UniProtKB-KW"/>
</dbReference>
<keyword evidence="3 4" id="KW-0560">Oxidoreductase</keyword>
<dbReference type="Gene3D" id="3.40.30.10">
    <property type="entry name" value="Glutaredoxin"/>
    <property type="match status" value="1"/>
</dbReference>
<keyword evidence="7" id="KW-1185">Reference proteome</keyword>
<proteinExistence type="inferred from homology"/>
<dbReference type="SUPFAM" id="SSF52833">
    <property type="entry name" value="Thioredoxin-like"/>
    <property type="match status" value="1"/>
</dbReference>
<comment type="similarity">
    <text evidence="1 4">Belongs to the glutathione peroxidase family.</text>
</comment>
<protein>
    <recommendedName>
        <fullName evidence="4">Glutathione peroxidase</fullName>
    </recommendedName>
</protein>
<dbReference type="Proteomes" id="UP000095488">
    <property type="component" value="Unassembled WGS sequence"/>
</dbReference>
<accession>A0ABM9UQE6</accession>
<dbReference type="PROSITE" id="PS00763">
    <property type="entry name" value="GLUTATHIONE_PEROXID_2"/>
    <property type="match status" value="1"/>
</dbReference>
<dbReference type="InterPro" id="IPR000889">
    <property type="entry name" value="Glutathione_peroxidase"/>
</dbReference>
<reference evidence="6 7" key="1">
    <citation type="submission" date="2015-09" db="EMBL/GenBank/DDBJ databases">
        <authorList>
            <consortium name="Pathogen Informatics"/>
        </authorList>
    </citation>
    <scope>NUCLEOTIDE SEQUENCE [LARGE SCALE GENOMIC DNA]</scope>
    <source>
        <strain evidence="6 7">2789STDY5834858</strain>
    </source>
</reference>
<evidence type="ECO:0000259" key="5">
    <source>
        <dbReference type="PROSITE" id="PS51352"/>
    </source>
</evidence>
<evidence type="ECO:0000256" key="4">
    <source>
        <dbReference type="RuleBase" id="RU000499"/>
    </source>
</evidence>
<gene>
    <name evidence="6" type="primary">bsaA</name>
    <name evidence="6" type="ORF">ERS852473_01377</name>
</gene>
<dbReference type="CDD" id="cd00340">
    <property type="entry name" value="GSH_Peroxidase"/>
    <property type="match status" value="1"/>
</dbReference>
<comment type="caution">
    <text evidence="6">The sequence shown here is derived from an EMBL/GenBank/DDBJ whole genome shotgun (WGS) entry which is preliminary data.</text>
</comment>
<dbReference type="InterPro" id="IPR029760">
    <property type="entry name" value="GPX_CS"/>
</dbReference>
<dbReference type="InterPro" id="IPR029759">
    <property type="entry name" value="GPX_AS"/>
</dbReference>
<evidence type="ECO:0000256" key="1">
    <source>
        <dbReference type="ARBA" id="ARBA00006926"/>
    </source>
</evidence>
<keyword evidence="2 4" id="KW-0575">Peroxidase</keyword>
<evidence type="ECO:0000256" key="3">
    <source>
        <dbReference type="ARBA" id="ARBA00023002"/>
    </source>
</evidence>
<dbReference type="EMBL" id="CYZR01000004">
    <property type="protein sequence ID" value="CUN90319.1"/>
    <property type="molecule type" value="Genomic_DNA"/>
</dbReference>
<dbReference type="PIRSF" id="PIRSF000303">
    <property type="entry name" value="Glutathion_perox"/>
    <property type="match status" value="1"/>
</dbReference>
<dbReference type="PANTHER" id="PTHR11592:SF78">
    <property type="entry name" value="GLUTATHIONE PEROXIDASE"/>
    <property type="match status" value="1"/>
</dbReference>